<evidence type="ECO:0000256" key="1">
    <source>
        <dbReference type="ARBA" id="ARBA00004651"/>
    </source>
</evidence>
<protein>
    <submittedName>
        <fullName evidence="7">YitT family protein</fullName>
    </submittedName>
</protein>
<evidence type="ECO:0000313" key="8">
    <source>
        <dbReference type="Proteomes" id="UP000824001"/>
    </source>
</evidence>
<gene>
    <name evidence="7" type="ORF">IAC18_06410</name>
</gene>
<evidence type="ECO:0000259" key="6">
    <source>
        <dbReference type="Pfam" id="PF10035"/>
    </source>
</evidence>
<dbReference type="Pfam" id="PF10035">
    <property type="entry name" value="DUF2179"/>
    <property type="match status" value="1"/>
</dbReference>
<comment type="caution">
    <text evidence="7">The sequence shown here is derived from an EMBL/GenBank/DDBJ whole genome shotgun (WGS) entry which is preliminary data.</text>
</comment>
<reference evidence="7" key="2">
    <citation type="journal article" date="2021" name="PeerJ">
        <title>Extensive microbial diversity within the chicken gut microbiome revealed by metagenomics and culture.</title>
        <authorList>
            <person name="Gilroy R."/>
            <person name="Ravi A."/>
            <person name="Getino M."/>
            <person name="Pursley I."/>
            <person name="Horton D.L."/>
            <person name="Alikhan N.F."/>
            <person name="Baker D."/>
            <person name="Gharbi K."/>
            <person name="Hall N."/>
            <person name="Watson M."/>
            <person name="Adriaenssens E.M."/>
            <person name="Foster-Nyarko E."/>
            <person name="Jarju S."/>
            <person name="Secka A."/>
            <person name="Antonio M."/>
            <person name="Oren A."/>
            <person name="Chaudhuri R.R."/>
            <person name="La Ragione R."/>
            <person name="Hildebrand F."/>
            <person name="Pallen M.J."/>
        </authorList>
    </citation>
    <scope>NUCLEOTIDE SEQUENCE</scope>
    <source>
        <strain evidence="7">ChiHjej10B9-9673</strain>
    </source>
</reference>
<dbReference type="CDD" id="cd16380">
    <property type="entry name" value="YitT_C"/>
    <property type="match status" value="1"/>
</dbReference>
<keyword evidence="4" id="KW-1133">Transmembrane helix</keyword>
<dbReference type="AlphaFoldDB" id="A0A9D1FET1"/>
<feature type="domain" description="DUF2179" evidence="6">
    <location>
        <begin position="4"/>
        <end position="58"/>
    </location>
</feature>
<comment type="subcellular location">
    <subcellularLocation>
        <location evidence="1">Cell membrane</location>
        <topology evidence="1">Multi-pass membrane protein</topology>
    </subcellularLocation>
</comment>
<dbReference type="Gene3D" id="3.30.70.120">
    <property type="match status" value="1"/>
</dbReference>
<evidence type="ECO:0000256" key="4">
    <source>
        <dbReference type="ARBA" id="ARBA00022989"/>
    </source>
</evidence>
<evidence type="ECO:0000313" key="7">
    <source>
        <dbReference type="EMBL" id="HIS67181.1"/>
    </source>
</evidence>
<name>A0A9D1FET1_9FIRM</name>
<accession>A0A9D1FET1</accession>
<evidence type="ECO:0000256" key="2">
    <source>
        <dbReference type="ARBA" id="ARBA00022475"/>
    </source>
</evidence>
<dbReference type="EMBL" id="DVJK01000179">
    <property type="protein sequence ID" value="HIS67181.1"/>
    <property type="molecule type" value="Genomic_DNA"/>
</dbReference>
<evidence type="ECO:0000256" key="5">
    <source>
        <dbReference type="ARBA" id="ARBA00023136"/>
    </source>
</evidence>
<sequence>RLGRGATLLHGRTALLGRSCEVIICVVPIRLMNGIKRAALSADPGAFITVCPVRDVSGRGFTLADIDLPLGGAADGA</sequence>
<dbReference type="InterPro" id="IPR019264">
    <property type="entry name" value="DUF2179"/>
</dbReference>
<dbReference type="InterPro" id="IPR015867">
    <property type="entry name" value="N-reg_PII/ATP_PRibTrfase_C"/>
</dbReference>
<proteinExistence type="predicted"/>
<evidence type="ECO:0000256" key="3">
    <source>
        <dbReference type="ARBA" id="ARBA00022692"/>
    </source>
</evidence>
<keyword evidence="2" id="KW-1003">Cell membrane</keyword>
<keyword evidence="3" id="KW-0812">Transmembrane</keyword>
<organism evidence="7 8">
    <name type="scientific">Candidatus Scatomorpha merdipullorum</name>
    <dbReference type="NCBI Taxonomy" id="2840927"/>
    <lineage>
        <taxon>Bacteria</taxon>
        <taxon>Bacillati</taxon>
        <taxon>Bacillota</taxon>
        <taxon>Clostridia</taxon>
        <taxon>Eubacteriales</taxon>
        <taxon>Candidatus Scatomorpha</taxon>
    </lineage>
</organism>
<keyword evidence="5" id="KW-0472">Membrane</keyword>
<dbReference type="Proteomes" id="UP000824001">
    <property type="component" value="Unassembled WGS sequence"/>
</dbReference>
<reference evidence="7" key="1">
    <citation type="submission" date="2020-10" db="EMBL/GenBank/DDBJ databases">
        <authorList>
            <person name="Gilroy R."/>
        </authorList>
    </citation>
    <scope>NUCLEOTIDE SEQUENCE</scope>
    <source>
        <strain evidence="7">ChiHjej10B9-9673</strain>
    </source>
</reference>
<feature type="non-terminal residue" evidence="7">
    <location>
        <position position="1"/>
    </location>
</feature>
<dbReference type="GO" id="GO:0005886">
    <property type="term" value="C:plasma membrane"/>
    <property type="evidence" value="ECO:0007669"/>
    <property type="project" value="UniProtKB-SubCell"/>
</dbReference>